<dbReference type="PANTHER" id="PTHR30329">
    <property type="entry name" value="STATOR ELEMENT OF FLAGELLAR MOTOR COMPLEX"/>
    <property type="match status" value="1"/>
</dbReference>
<comment type="subcellular location">
    <subcellularLocation>
        <location evidence="1">Cell outer membrane</location>
    </subcellularLocation>
</comment>
<dbReference type="InterPro" id="IPR006665">
    <property type="entry name" value="OmpA-like"/>
</dbReference>
<reference evidence="7 8" key="1">
    <citation type="submission" date="2017-10" db="EMBL/GenBank/DDBJ databases">
        <title>Genomics of the genus Arcobacter.</title>
        <authorList>
            <person name="Perez-Cataluna A."/>
            <person name="Figueras M.J."/>
        </authorList>
    </citation>
    <scope>NUCLEOTIDE SEQUENCE [LARGE SCALE GENOMIC DNA]</scope>
    <source>
        <strain evidence="7 8">CECT 8993</strain>
    </source>
</reference>
<name>A0A4Q0YDN0_9BACT</name>
<proteinExistence type="predicted"/>
<dbReference type="CDD" id="cd07185">
    <property type="entry name" value="OmpA_C-like"/>
    <property type="match status" value="1"/>
</dbReference>
<keyword evidence="5" id="KW-1133">Transmembrane helix</keyword>
<dbReference type="SUPFAM" id="SSF103088">
    <property type="entry name" value="OmpA-like"/>
    <property type="match status" value="1"/>
</dbReference>
<evidence type="ECO:0000256" key="1">
    <source>
        <dbReference type="ARBA" id="ARBA00004442"/>
    </source>
</evidence>
<keyword evidence="3" id="KW-0998">Cell outer membrane</keyword>
<feature type="transmembrane region" description="Helical" evidence="5">
    <location>
        <begin position="7"/>
        <end position="30"/>
    </location>
</feature>
<sequence>MGTEKKVIFLVLLLIVVIISCVNIHTPLLLAKHTNGVETTEEITINKEEKSQEVASTEEVIVSQEEPSTATQEVQVEVNEPENKEVQVTQDNPEDTTEKVINEKEPTEDQMEPLIKTDPRYIRENDEKPIEQLSIVTQQIQIDINNFIKDNPIVFKRASYSLNENSMKSIQMIADILKLNPNIKMEVAGHTDAAGKEKDNKEISYERARRVKNALVDLGIDEGRLIVRGYGEEIPLVKNSPNGYSMINRRVEFNIVEE</sequence>
<dbReference type="PROSITE" id="PS51123">
    <property type="entry name" value="OMPA_2"/>
    <property type="match status" value="1"/>
</dbReference>
<dbReference type="EMBL" id="PDKJ01000005">
    <property type="protein sequence ID" value="RXJ68586.1"/>
    <property type="molecule type" value="Genomic_DNA"/>
</dbReference>
<keyword evidence="5" id="KW-0812">Transmembrane</keyword>
<evidence type="ECO:0000259" key="6">
    <source>
        <dbReference type="PROSITE" id="PS51123"/>
    </source>
</evidence>
<dbReference type="GO" id="GO:0009279">
    <property type="term" value="C:cell outer membrane"/>
    <property type="evidence" value="ECO:0007669"/>
    <property type="project" value="UniProtKB-SubCell"/>
</dbReference>
<gene>
    <name evidence="7" type="ORF">CRV08_07085</name>
</gene>
<evidence type="ECO:0000313" key="8">
    <source>
        <dbReference type="Proteomes" id="UP000290172"/>
    </source>
</evidence>
<dbReference type="Pfam" id="PF00691">
    <property type="entry name" value="OmpA"/>
    <property type="match status" value="1"/>
</dbReference>
<accession>A0A4Q0YDN0</accession>
<evidence type="ECO:0000256" key="4">
    <source>
        <dbReference type="PROSITE-ProRule" id="PRU00473"/>
    </source>
</evidence>
<dbReference type="PROSITE" id="PS51257">
    <property type="entry name" value="PROKAR_LIPOPROTEIN"/>
    <property type="match status" value="1"/>
</dbReference>
<feature type="domain" description="OmpA-like" evidence="6">
    <location>
        <begin position="142"/>
        <end position="258"/>
    </location>
</feature>
<dbReference type="RefSeq" id="WP_128980532.1">
    <property type="nucleotide sequence ID" value="NZ_PDKJ01000005.1"/>
</dbReference>
<dbReference type="PANTHER" id="PTHR30329:SF21">
    <property type="entry name" value="LIPOPROTEIN YIAD-RELATED"/>
    <property type="match status" value="1"/>
</dbReference>
<dbReference type="AlphaFoldDB" id="A0A4Q0YDN0"/>
<keyword evidence="2 4" id="KW-0472">Membrane</keyword>
<dbReference type="Gene3D" id="3.30.1330.60">
    <property type="entry name" value="OmpA-like domain"/>
    <property type="match status" value="1"/>
</dbReference>
<dbReference type="InterPro" id="IPR050330">
    <property type="entry name" value="Bact_OuterMem_StrucFunc"/>
</dbReference>
<evidence type="ECO:0000256" key="2">
    <source>
        <dbReference type="ARBA" id="ARBA00023136"/>
    </source>
</evidence>
<dbReference type="PRINTS" id="PR01021">
    <property type="entry name" value="OMPADOMAIN"/>
</dbReference>
<protein>
    <recommendedName>
        <fullName evidence="6">OmpA-like domain-containing protein</fullName>
    </recommendedName>
</protein>
<evidence type="ECO:0000256" key="5">
    <source>
        <dbReference type="SAM" id="Phobius"/>
    </source>
</evidence>
<evidence type="ECO:0000313" key="7">
    <source>
        <dbReference type="EMBL" id="RXJ68586.1"/>
    </source>
</evidence>
<comment type="caution">
    <text evidence="7">The sequence shown here is derived from an EMBL/GenBank/DDBJ whole genome shotgun (WGS) entry which is preliminary data.</text>
</comment>
<dbReference type="InterPro" id="IPR036737">
    <property type="entry name" value="OmpA-like_sf"/>
</dbReference>
<organism evidence="7 8">
    <name type="scientific">Halarcobacter ebronensis</name>
    <dbReference type="NCBI Taxonomy" id="1462615"/>
    <lineage>
        <taxon>Bacteria</taxon>
        <taxon>Pseudomonadati</taxon>
        <taxon>Campylobacterota</taxon>
        <taxon>Epsilonproteobacteria</taxon>
        <taxon>Campylobacterales</taxon>
        <taxon>Arcobacteraceae</taxon>
        <taxon>Halarcobacter</taxon>
    </lineage>
</organism>
<evidence type="ECO:0000256" key="3">
    <source>
        <dbReference type="ARBA" id="ARBA00023237"/>
    </source>
</evidence>
<dbReference type="InterPro" id="IPR006664">
    <property type="entry name" value="OMP_bac"/>
</dbReference>
<dbReference type="Proteomes" id="UP000290172">
    <property type="component" value="Unassembled WGS sequence"/>
</dbReference>